<evidence type="ECO:0000313" key="6">
    <source>
        <dbReference type="Proteomes" id="UP000184516"/>
    </source>
</evidence>
<evidence type="ECO:0000256" key="1">
    <source>
        <dbReference type="ARBA" id="ARBA00023015"/>
    </source>
</evidence>
<keyword evidence="3" id="KW-0804">Transcription</keyword>
<proteinExistence type="predicted"/>
<evidence type="ECO:0000256" key="2">
    <source>
        <dbReference type="ARBA" id="ARBA00023125"/>
    </source>
</evidence>
<organism evidence="5 6">
    <name type="scientific">Flavobacterium fluvii</name>
    <dbReference type="NCBI Taxonomy" id="468056"/>
    <lineage>
        <taxon>Bacteria</taxon>
        <taxon>Pseudomonadati</taxon>
        <taxon>Bacteroidota</taxon>
        <taxon>Flavobacteriia</taxon>
        <taxon>Flavobacteriales</taxon>
        <taxon>Flavobacteriaceae</taxon>
        <taxon>Flavobacterium</taxon>
    </lineage>
</organism>
<dbReference type="PANTHER" id="PTHR30146:SF144">
    <property type="entry name" value="LACI-FAMILY TRANSCRIPTION REGULATOR"/>
    <property type="match status" value="1"/>
</dbReference>
<dbReference type="Gene3D" id="1.10.260.40">
    <property type="entry name" value="lambda repressor-like DNA-binding domains"/>
    <property type="match status" value="1"/>
</dbReference>
<dbReference type="InterPro" id="IPR025997">
    <property type="entry name" value="SBP_2_dom"/>
</dbReference>
<dbReference type="PROSITE" id="PS00356">
    <property type="entry name" value="HTH_LACI_1"/>
    <property type="match status" value="1"/>
</dbReference>
<dbReference type="PANTHER" id="PTHR30146">
    <property type="entry name" value="LACI-RELATED TRANSCRIPTIONAL REPRESSOR"/>
    <property type="match status" value="1"/>
</dbReference>
<dbReference type="InterPro" id="IPR000843">
    <property type="entry name" value="HTH_LacI"/>
</dbReference>
<protein>
    <submittedName>
        <fullName evidence="5">Transcriptional regulator, LacI family</fullName>
    </submittedName>
</protein>
<dbReference type="RefSeq" id="WP_073370373.1">
    <property type="nucleotide sequence ID" value="NZ_FQWB01000004.1"/>
</dbReference>
<dbReference type="SUPFAM" id="SSF47413">
    <property type="entry name" value="lambda repressor-like DNA-binding domains"/>
    <property type="match status" value="1"/>
</dbReference>
<dbReference type="AlphaFoldDB" id="A0A1M5JV43"/>
<dbReference type="Gene3D" id="3.40.50.2300">
    <property type="match status" value="2"/>
</dbReference>
<evidence type="ECO:0000256" key="3">
    <source>
        <dbReference type="ARBA" id="ARBA00023163"/>
    </source>
</evidence>
<gene>
    <name evidence="5" type="ORF">SAMN05443549_10486</name>
</gene>
<dbReference type="InterPro" id="IPR010982">
    <property type="entry name" value="Lambda_DNA-bd_dom_sf"/>
</dbReference>
<name>A0A1M5JV43_9FLAO</name>
<dbReference type="CDD" id="cd01392">
    <property type="entry name" value="HTH_LacI"/>
    <property type="match status" value="1"/>
</dbReference>
<dbReference type="SMART" id="SM00354">
    <property type="entry name" value="HTH_LACI"/>
    <property type="match status" value="1"/>
</dbReference>
<keyword evidence="2" id="KW-0238">DNA-binding</keyword>
<dbReference type="OrthoDB" id="628703at2"/>
<keyword evidence="1" id="KW-0805">Transcription regulation</keyword>
<dbReference type="SUPFAM" id="SSF53822">
    <property type="entry name" value="Periplasmic binding protein-like I"/>
    <property type="match status" value="1"/>
</dbReference>
<dbReference type="InterPro" id="IPR028082">
    <property type="entry name" value="Peripla_BP_I"/>
</dbReference>
<accession>A0A1M5JV43</accession>
<reference evidence="6" key="1">
    <citation type="submission" date="2016-11" db="EMBL/GenBank/DDBJ databases">
        <authorList>
            <person name="Varghese N."/>
            <person name="Submissions S."/>
        </authorList>
    </citation>
    <scope>NUCLEOTIDE SEQUENCE [LARGE SCALE GENOMIC DNA]</scope>
    <source>
        <strain evidence="6">DSM 19978</strain>
    </source>
</reference>
<sequence length="351" mass="40820">MDDKKIRIKDIAKKAGVSTGTVDRVIHNRESVKEETRTKILNLLQEYDYQPNLMARALISKKEYTIAVLIPKGSQENSFWEKPLKGIVKAAMEIKAYNFRVELFLFDQHEEEDFTQQVQKIIAFNPQGAVIAPFFVDGTKHLANELNEANIPYIFINFDMKSEKRLRFIGQDFYAGGYLVAKLLHYGLKKKGTILIINNTNKTENFNHFHERNMGFLSYFEEHGMGQDYLLLNKNIFDDFESAIGEIFLEHTDIVGIYFSGSRVYLTARYLEKINRKDILLIGHDLIEENAKYLESAYIDFIISQRAVEQGYLCVTELFNYIAKGEKKEEEVVMPIDILTKENLKYYSRKP</sequence>
<dbReference type="Proteomes" id="UP000184516">
    <property type="component" value="Unassembled WGS sequence"/>
</dbReference>
<feature type="domain" description="HTH lacI-type" evidence="4">
    <location>
        <begin position="6"/>
        <end position="60"/>
    </location>
</feature>
<dbReference type="Pfam" id="PF13407">
    <property type="entry name" value="Peripla_BP_4"/>
    <property type="match status" value="1"/>
</dbReference>
<dbReference type="STRING" id="468056.SAMN05443549_10486"/>
<keyword evidence="6" id="KW-1185">Reference proteome</keyword>
<dbReference type="GO" id="GO:0000976">
    <property type="term" value="F:transcription cis-regulatory region binding"/>
    <property type="evidence" value="ECO:0007669"/>
    <property type="project" value="TreeGrafter"/>
</dbReference>
<dbReference type="PROSITE" id="PS50932">
    <property type="entry name" value="HTH_LACI_2"/>
    <property type="match status" value="1"/>
</dbReference>
<dbReference type="Pfam" id="PF00356">
    <property type="entry name" value="LacI"/>
    <property type="match status" value="1"/>
</dbReference>
<evidence type="ECO:0000313" key="5">
    <source>
        <dbReference type="EMBL" id="SHG44411.1"/>
    </source>
</evidence>
<dbReference type="GO" id="GO:0003700">
    <property type="term" value="F:DNA-binding transcription factor activity"/>
    <property type="evidence" value="ECO:0007669"/>
    <property type="project" value="TreeGrafter"/>
</dbReference>
<dbReference type="CDD" id="cd06307">
    <property type="entry name" value="PBP1_sugar_binding"/>
    <property type="match status" value="1"/>
</dbReference>
<dbReference type="EMBL" id="FQWB01000004">
    <property type="protein sequence ID" value="SHG44411.1"/>
    <property type="molecule type" value="Genomic_DNA"/>
</dbReference>
<evidence type="ECO:0000259" key="4">
    <source>
        <dbReference type="PROSITE" id="PS50932"/>
    </source>
</evidence>